<dbReference type="InterPro" id="IPR022898">
    <property type="entry name" value="RNase_HII"/>
</dbReference>
<comment type="cofactor">
    <cofactor evidence="2">
        <name>Mg(2+)</name>
        <dbReference type="ChEBI" id="CHEBI:18420"/>
    </cofactor>
</comment>
<dbReference type="AlphaFoldDB" id="A0A9J7AJY3"/>
<protein>
    <recommendedName>
        <fullName evidence="7 14">Ribonuclease HII</fullName>
        <shortName evidence="14">RNase HII</shortName>
        <ecNumber evidence="6 14">3.1.26.4</ecNumber>
    </recommendedName>
</protein>
<dbReference type="InterPro" id="IPR001352">
    <property type="entry name" value="RNase_HII/HIII"/>
</dbReference>
<keyword evidence="8 14" id="KW-0963">Cytoplasm</keyword>
<dbReference type="RefSeq" id="WP_257766488.1">
    <property type="nucleotide sequence ID" value="NZ_CP102480.1"/>
</dbReference>
<dbReference type="GO" id="GO:0043137">
    <property type="term" value="P:DNA replication, removal of RNA primer"/>
    <property type="evidence" value="ECO:0007669"/>
    <property type="project" value="TreeGrafter"/>
</dbReference>
<feature type="domain" description="RNase H type-2" evidence="17">
    <location>
        <begin position="16"/>
        <end position="212"/>
    </location>
</feature>
<dbReference type="GO" id="GO:0030145">
    <property type="term" value="F:manganese ion binding"/>
    <property type="evidence" value="ECO:0007669"/>
    <property type="project" value="UniProtKB-UniRule"/>
</dbReference>
<evidence type="ECO:0000256" key="6">
    <source>
        <dbReference type="ARBA" id="ARBA00012180"/>
    </source>
</evidence>
<name>A0A9J7AJY3_9PROT</name>
<evidence type="ECO:0000256" key="3">
    <source>
        <dbReference type="ARBA" id="ARBA00004065"/>
    </source>
</evidence>
<gene>
    <name evidence="14" type="primary">rnhB</name>
    <name evidence="18" type="ORF">NUH88_11165</name>
</gene>
<dbReference type="CDD" id="cd07182">
    <property type="entry name" value="RNase_HII_bacteria_HII_like"/>
    <property type="match status" value="1"/>
</dbReference>
<evidence type="ECO:0000256" key="5">
    <source>
        <dbReference type="ARBA" id="ARBA00007383"/>
    </source>
</evidence>
<dbReference type="GO" id="GO:0006298">
    <property type="term" value="P:mismatch repair"/>
    <property type="evidence" value="ECO:0007669"/>
    <property type="project" value="TreeGrafter"/>
</dbReference>
<evidence type="ECO:0000256" key="15">
    <source>
        <dbReference type="PROSITE-ProRule" id="PRU01319"/>
    </source>
</evidence>
<dbReference type="Proteomes" id="UP001060336">
    <property type="component" value="Chromosome"/>
</dbReference>
<dbReference type="Gene3D" id="3.30.420.10">
    <property type="entry name" value="Ribonuclease H-like superfamily/Ribonuclease H"/>
    <property type="match status" value="1"/>
</dbReference>
<dbReference type="KEGG" id="naci:NUH88_11165"/>
<dbReference type="EMBL" id="CP102480">
    <property type="protein sequence ID" value="UUX47979.1"/>
    <property type="molecule type" value="Genomic_DNA"/>
</dbReference>
<feature type="binding site" evidence="14 15">
    <location>
        <position position="22"/>
    </location>
    <ligand>
        <name>a divalent metal cation</name>
        <dbReference type="ChEBI" id="CHEBI:60240"/>
    </ligand>
</feature>
<dbReference type="NCBIfam" id="NF000595">
    <property type="entry name" value="PRK00015.1-3"/>
    <property type="match status" value="1"/>
</dbReference>
<evidence type="ECO:0000256" key="11">
    <source>
        <dbReference type="ARBA" id="ARBA00022759"/>
    </source>
</evidence>
<dbReference type="GO" id="GO:0003723">
    <property type="term" value="F:RNA binding"/>
    <property type="evidence" value="ECO:0007669"/>
    <property type="project" value="UniProtKB-UniRule"/>
</dbReference>
<keyword evidence="19" id="KW-1185">Reference proteome</keyword>
<evidence type="ECO:0000256" key="12">
    <source>
        <dbReference type="ARBA" id="ARBA00022801"/>
    </source>
</evidence>
<dbReference type="GO" id="GO:0005737">
    <property type="term" value="C:cytoplasm"/>
    <property type="evidence" value="ECO:0007669"/>
    <property type="project" value="UniProtKB-SubCell"/>
</dbReference>
<dbReference type="SUPFAM" id="SSF53098">
    <property type="entry name" value="Ribonuclease H-like"/>
    <property type="match status" value="1"/>
</dbReference>
<evidence type="ECO:0000256" key="13">
    <source>
        <dbReference type="ARBA" id="ARBA00023211"/>
    </source>
</evidence>
<reference evidence="18" key="1">
    <citation type="submission" date="2022-08" db="EMBL/GenBank/DDBJ databases">
        <title>Nisaea acidiphila sp. nov., isolated from a marine algal debris and emended description of the genus Nisaea Urios et al. 2008.</title>
        <authorList>
            <person name="Kwon K."/>
        </authorList>
    </citation>
    <scope>NUCLEOTIDE SEQUENCE</scope>
    <source>
        <strain evidence="18">MEBiC11861</strain>
    </source>
</reference>
<evidence type="ECO:0000256" key="4">
    <source>
        <dbReference type="ARBA" id="ARBA00004496"/>
    </source>
</evidence>
<dbReference type="InterPro" id="IPR036397">
    <property type="entry name" value="RNaseH_sf"/>
</dbReference>
<evidence type="ECO:0000259" key="17">
    <source>
        <dbReference type="PROSITE" id="PS51975"/>
    </source>
</evidence>
<dbReference type="PROSITE" id="PS51975">
    <property type="entry name" value="RNASE_H_2"/>
    <property type="match status" value="1"/>
</dbReference>
<evidence type="ECO:0000256" key="16">
    <source>
        <dbReference type="RuleBase" id="RU003515"/>
    </source>
</evidence>
<keyword evidence="13 14" id="KW-0464">Manganese</keyword>
<dbReference type="PANTHER" id="PTHR10954">
    <property type="entry name" value="RIBONUCLEASE H2 SUBUNIT A"/>
    <property type="match status" value="1"/>
</dbReference>
<evidence type="ECO:0000256" key="7">
    <source>
        <dbReference type="ARBA" id="ARBA00019179"/>
    </source>
</evidence>
<keyword evidence="9 14" id="KW-0540">Nuclease</keyword>
<comment type="similarity">
    <text evidence="5 14 16">Belongs to the RNase HII family.</text>
</comment>
<evidence type="ECO:0000256" key="10">
    <source>
        <dbReference type="ARBA" id="ARBA00022723"/>
    </source>
</evidence>
<dbReference type="InterPro" id="IPR012337">
    <property type="entry name" value="RNaseH-like_sf"/>
</dbReference>
<proteinExistence type="inferred from homology"/>
<feature type="binding site" evidence="14 15">
    <location>
        <position position="23"/>
    </location>
    <ligand>
        <name>a divalent metal cation</name>
        <dbReference type="ChEBI" id="CHEBI:60240"/>
    </ligand>
</feature>
<evidence type="ECO:0000256" key="1">
    <source>
        <dbReference type="ARBA" id="ARBA00000077"/>
    </source>
</evidence>
<dbReference type="GO" id="GO:0004523">
    <property type="term" value="F:RNA-DNA hybrid ribonuclease activity"/>
    <property type="evidence" value="ECO:0007669"/>
    <property type="project" value="UniProtKB-UniRule"/>
</dbReference>
<evidence type="ECO:0000256" key="14">
    <source>
        <dbReference type="HAMAP-Rule" id="MF_00052"/>
    </source>
</evidence>
<keyword evidence="12 14" id="KW-0378">Hydrolase</keyword>
<evidence type="ECO:0000313" key="19">
    <source>
        <dbReference type="Proteomes" id="UP001060336"/>
    </source>
</evidence>
<keyword evidence="11 14" id="KW-0255">Endonuclease</keyword>
<keyword evidence="10 14" id="KW-0479">Metal-binding</keyword>
<comment type="function">
    <text evidence="3 14 16">Endonuclease that specifically degrades the RNA of RNA-DNA hybrids.</text>
</comment>
<comment type="catalytic activity">
    <reaction evidence="1 14 15 16">
        <text>Endonucleolytic cleavage to 5'-phosphomonoester.</text>
        <dbReference type="EC" id="3.1.26.4"/>
    </reaction>
</comment>
<organism evidence="18 19">
    <name type="scientific">Nisaea acidiphila</name>
    <dbReference type="NCBI Taxonomy" id="1862145"/>
    <lineage>
        <taxon>Bacteria</taxon>
        <taxon>Pseudomonadati</taxon>
        <taxon>Pseudomonadota</taxon>
        <taxon>Alphaproteobacteria</taxon>
        <taxon>Rhodospirillales</taxon>
        <taxon>Thalassobaculaceae</taxon>
        <taxon>Nisaea</taxon>
    </lineage>
</organism>
<sequence>MPDLTLEFAAGAAAGRKIAGIDEVGRGPLAGPVVAVAACIPPALFSDSLIAEVNDSKKLSPAKRELIAAQLREAIPHGIGLVEVAEIDRINILQATFAAMERAVEILADRLGAMPDHCLVDGNRLPKLPVPAEPVIKGDQRSASIAAASIIAKVHRDGIMAALAERHPGYGWERNAGYGTAEHLAALAKLGVTPHHRRSFRPVREAVSIVPVP</sequence>
<dbReference type="EC" id="3.1.26.4" evidence="6 14"/>
<dbReference type="PANTHER" id="PTHR10954:SF18">
    <property type="entry name" value="RIBONUCLEASE HII"/>
    <property type="match status" value="1"/>
</dbReference>
<evidence type="ECO:0000313" key="18">
    <source>
        <dbReference type="EMBL" id="UUX47979.1"/>
    </source>
</evidence>
<evidence type="ECO:0000256" key="9">
    <source>
        <dbReference type="ARBA" id="ARBA00022722"/>
    </source>
</evidence>
<comment type="cofactor">
    <cofactor evidence="14 15">
        <name>Mn(2+)</name>
        <dbReference type="ChEBI" id="CHEBI:29035"/>
    </cofactor>
    <cofactor evidence="14 15">
        <name>Mg(2+)</name>
        <dbReference type="ChEBI" id="CHEBI:18420"/>
    </cofactor>
    <text evidence="14 15">Manganese or magnesium. Binds 1 divalent metal ion per monomer in the absence of substrate. May bind a second metal ion after substrate binding.</text>
</comment>
<comment type="subcellular location">
    <subcellularLocation>
        <location evidence="4 14">Cytoplasm</location>
    </subcellularLocation>
</comment>
<evidence type="ECO:0000256" key="8">
    <source>
        <dbReference type="ARBA" id="ARBA00022490"/>
    </source>
</evidence>
<evidence type="ECO:0000256" key="2">
    <source>
        <dbReference type="ARBA" id="ARBA00001946"/>
    </source>
</evidence>
<accession>A0A9J7AJY3</accession>
<dbReference type="GO" id="GO:0032299">
    <property type="term" value="C:ribonuclease H2 complex"/>
    <property type="evidence" value="ECO:0007669"/>
    <property type="project" value="TreeGrafter"/>
</dbReference>
<dbReference type="HAMAP" id="MF_00052_B">
    <property type="entry name" value="RNase_HII_B"/>
    <property type="match status" value="1"/>
</dbReference>
<feature type="binding site" evidence="14 15">
    <location>
        <position position="121"/>
    </location>
    <ligand>
        <name>a divalent metal cation</name>
        <dbReference type="ChEBI" id="CHEBI:60240"/>
    </ligand>
</feature>
<dbReference type="InterPro" id="IPR024567">
    <property type="entry name" value="RNase_HII/HIII_dom"/>
</dbReference>
<dbReference type="Pfam" id="PF01351">
    <property type="entry name" value="RNase_HII"/>
    <property type="match status" value="1"/>
</dbReference>